<dbReference type="CDD" id="cd10719">
    <property type="entry name" value="DnaJ_zf"/>
    <property type="match status" value="1"/>
</dbReference>
<dbReference type="GO" id="GO:0009408">
    <property type="term" value="P:response to heat"/>
    <property type="evidence" value="ECO:0007669"/>
    <property type="project" value="InterPro"/>
</dbReference>
<feature type="binding site" evidence="11">
    <location>
        <position position="161"/>
    </location>
    <ligand>
        <name>Zn(2+)</name>
        <dbReference type="ChEBI" id="CHEBI:29105"/>
        <label>2</label>
    </ligand>
</feature>
<dbReference type="EMBL" id="QFNY01000368">
    <property type="protein sequence ID" value="PZO97761.1"/>
    <property type="molecule type" value="Genomic_DNA"/>
</dbReference>
<dbReference type="GO" id="GO:0008270">
    <property type="term" value="F:zinc ion binding"/>
    <property type="evidence" value="ECO:0007669"/>
    <property type="project" value="UniProtKB-UniRule"/>
</dbReference>
<dbReference type="PRINTS" id="PR00625">
    <property type="entry name" value="JDOMAIN"/>
</dbReference>
<dbReference type="Pfam" id="PF00226">
    <property type="entry name" value="DnaJ"/>
    <property type="match status" value="1"/>
</dbReference>
<dbReference type="FunFam" id="2.10.230.10:FF:000002">
    <property type="entry name" value="Molecular chaperone DnaJ"/>
    <property type="match status" value="1"/>
</dbReference>
<evidence type="ECO:0000256" key="5">
    <source>
        <dbReference type="ARBA" id="ARBA00022771"/>
    </source>
</evidence>
<dbReference type="Gene3D" id="2.10.230.10">
    <property type="entry name" value="Heat shock protein DnaJ, cysteine-rich domain"/>
    <property type="match status" value="1"/>
</dbReference>
<dbReference type="Pfam" id="PF00684">
    <property type="entry name" value="DnaJ_CXXCXGXG"/>
    <property type="match status" value="1"/>
</dbReference>
<keyword evidence="7 11" id="KW-0346">Stress response</keyword>
<dbReference type="GO" id="GO:0031072">
    <property type="term" value="F:heat shock protein binding"/>
    <property type="evidence" value="ECO:0007669"/>
    <property type="project" value="InterPro"/>
</dbReference>
<keyword evidence="4 11" id="KW-0677">Repeat</keyword>
<dbReference type="GO" id="GO:0042026">
    <property type="term" value="P:protein refolding"/>
    <property type="evidence" value="ECO:0007669"/>
    <property type="project" value="TreeGrafter"/>
</dbReference>
<dbReference type="HAMAP" id="MF_01152">
    <property type="entry name" value="DnaJ"/>
    <property type="match status" value="1"/>
</dbReference>
<dbReference type="InterPro" id="IPR008971">
    <property type="entry name" value="HSP40/DnaJ_pept-bd"/>
</dbReference>
<dbReference type="CDD" id="cd10747">
    <property type="entry name" value="DnaJ_C"/>
    <property type="match status" value="1"/>
</dbReference>
<comment type="cofactor">
    <cofactor evidence="11">
        <name>Zn(2+)</name>
        <dbReference type="ChEBI" id="CHEBI:29105"/>
    </cofactor>
    <text evidence="11">Binds 2 Zn(2+) ions per monomer.</text>
</comment>
<feature type="binding site" evidence="11">
    <location>
        <position position="190"/>
    </location>
    <ligand>
        <name>Zn(2+)</name>
        <dbReference type="ChEBI" id="CHEBI:29105"/>
        <label>2</label>
    </ligand>
</feature>
<dbReference type="InterPro" id="IPR036410">
    <property type="entry name" value="HSP_DnaJ_Cys-rich_dom_sf"/>
</dbReference>
<feature type="binding site" evidence="11">
    <location>
        <position position="147"/>
    </location>
    <ligand>
        <name>Zn(2+)</name>
        <dbReference type="ChEBI" id="CHEBI:29105"/>
        <label>1</label>
    </ligand>
</feature>
<comment type="subunit">
    <text evidence="11">Homodimer.</text>
</comment>
<dbReference type="AlphaFoldDB" id="A0A2W5CS41"/>
<keyword evidence="5 11" id="KW-0863">Zinc-finger</keyword>
<dbReference type="NCBIfam" id="NF010871">
    <property type="entry name" value="PRK14278.1"/>
    <property type="match status" value="1"/>
</dbReference>
<feature type="binding site" evidence="11">
    <location>
        <position position="204"/>
    </location>
    <ligand>
        <name>Zn(2+)</name>
        <dbReference type="ChEBI" id="CHEBI:29105"/>
        <label>1</label>
    </ligand>
</feature>
<dbReference type="InterPro" id="IPR001305">
    <property type="entry name" value="HSP_DnaJ_Cys-rich_dom"/>
</dbReference>
<feature type="repeat" description="CXXCXGXG motif" evidence="11">
    <location>
        <begin position="161"/>
        <end position="168"/>
    </location>
</feature>
<evidence type="ECO:0000256" key="11">
    <source>
        <dbReference type="HAMAP-Rule" id="MF_01152"/>
    </source>
</evidence>
<dbReference type="Gene3D" id="2.60.260.20">
    <property type="entry name" value="Urease metallochaperone UreE, N-terminal domain"/>
    <property type="match status" value="2"/>
</dbReference>
<name>A0A2W5CS41_9CORY</name>
<dbReference type="PANTHER" id="PTHR43096">
    <property type="entry name" value="DNAJ HOMOLOG 1, MITOCHONDRIAL-RELATED"/>
    <property type="match status" value="1"/>
</dbReference>
<comment type="domain">
    <text evidence="11">The J domain is necessary and sufficient to stimulate DnaK ATPase activity. Zinc center 1 plays an important role in the autonomous, DnaK-independent chaperone activity of DnaJ. Zinc center 2 is essential for interaction with DnaK and for DnaJ activity.</text>
</comment>
<feature type="binding site" evidence="11">
    <location>
        <position position="187"/>
    </location>
    <ligand>
        <name>Zn(2+)</name>
        <dbReference type="ChEBI" id="CHEBI:29105"/>
        <label>2</label>
    </ligand>
</feature>
<evidence type="ECO:0000256" key="12">
    <source>
        <dbReference type="PROSITE-ProRule" id="PRU00546"/>
    </source>
</evidence>
<keyword evidence="3 11" id="KW-0479">Metal-binding</keyword>
<proteinExistence type="inferred from homology"/>
<dbReference type="PANTHER" id="PTHR43096:SF48">
    <property type="entry name" value="CHAPERONE PROTEIN DNAJ"/>
    <property type="match status" value="1"/>
</dbReference>
<feature type="domain" description="J" evidence="13">
    <location>
        <begin position="4"/>
        <end position="68"/>
    </location>
</feature>
<feature type="binding site" evidence="11">
    <location>
        <position position="201"/>
    </location>
    <ligand>
        <name>Zn(2+)</name>
        <dbReference type="ChEBI" id="CHEBI:29105"/>
        <label>1</label>
    </ligand>
</feature>
<protein>
    <recommendedName>
        <fullName evidence="10 11">Chaperone protein DnaJ</fullName>
    </recommendedName>
</protein>
<keyword evidence="1 11" id="KW-0963">Cytoplasm</keyword>
<dbReference type="SUPFAM" id="SSF46565">
    <property type="entry name" value="Chaperone J-domain"/>
    <property type="match status" value="1"/>
</dbReference>
<feature type="binding site" evidence="11">
    <location>
        <position position="164"/>
    </location>
    <ligand>
        <name>Zn(2+)</name>
        <dbReference type="ChEBI" id="CHEBI:29105"/>
        <label>2</label>
    </ligand>
</feature>
<organism evidence="15 16">
    <name type="scientific">Corynebacterium urealyticum</name>
    <dbReference type="NCBI Taxonomy" id="43771"/>
    <lineage>
        <taxon>Bacteria</taxon>
        <taxon>Bacillati</taxon>
        <taxon>Actinomycetota</taxon>
        <taxon>Actinomycetes</taxon>
        <taxon>Mycobacteriales</taxon>
        <taxon>Corynebacteriaceae</taxon>
        <taxon>Corynebacterium</taxon>
    </lineage>
</organism>
<dbReference type="GO" id="GO:0005524">
    <property type="term" value="F:ATP binding"/>
    <property type="evidence" value="ECO:0007669"/>
    <property type="project" value="InterPro"/>
</dbReference>
<feature type="zinc finger region" description="CR-type" evidence="12">
    <location>
        <begin position="131"/>
        <end position="213"/>
    </location>
</feature>
<evidence type="ECO:0000256" key="8">
    <source>
        <dbReference type="ARBA" id="ARBA00023186"/>
    </source>
</evidence>
<feature type="repeat" description="CXXCXGXG motif" evidence="11">
    <location>
        <begin position="201"/>
        <end position="208"/>
    </location>
</feature>
<evidence type="ECO:0000256" key="10">
    <source>
        <dbReference type="ARBA" id="ARBA00067609"/>
    </source>
</evidence>
<evidence type="ECO:0000313" key="16">
    <source>
        <dbReference type="Proteomes" id="UP000249451"/>
    </source>
</evidence>
<dbReference type="PROSITE" id="PS51188">
    <property type="entry name" value="ZF_CR"/>
    <property type="match status" value="1"/>
</dbReference>
<evidence type="ECO:0000256" key="9">
    <source>
        <dbReference type="ARBA" id="ARBA00061004"/>
    </source>
</evidence>
<comment type="subcellular location">
    <subcellularLocation>
        <location evidence="11">Cytoplasm</location>
    </subcellularLocation>
</comment>
<reference evidence="15 16" key="1">
    <citation type="submission" date="2017-11" db="EMBL/GenBank/DDBJ databases">
        <title>Infants hospitalized years apart are colonized by the same room-sourced microbial strains.</title>
        <authorList>
            <person name="Brooks B."/>
            <person name="Olm M.R."/>
            <person name="Firek B.A."/>
            <person name="Baker R."/>
            <person name="Thomas B.C."/>
            <person name="Morowitz M.J."/>
            <person name="Banfield J.F."/>
        </authorList>
    </citation>
    <scope>NUCLEOTIDE SEQUENCE [LARGE SCALE GENOMIC DNA]</scope>
    <source>
        <strain evidence="15">S2_012_000_R3_87</strain>
    </source>
</reference>
<dbReference type="PROSITE" id="PS50076">
    <property type="entry name" value="DNAJ_2"/>
    <property type="match status" value="1"/>
</dbReference>
<dbReference type="InterPro" id="IPR001623">
    <property type="entry name" value="DnaJ_domain"/>
</dbReference>
<sequence>MARDYYGILGVDRNATDSEIKKAYRKVARKYHPDVNPSEDAAEKFREASLAQEVLLDPQKRQIVDAGGDPEEQGFGQPGGGGGFGTGGLGDIFDAFFGGGGGGAGQRVPRVRRGNDALLRISLSLEEIYTGIKHEVTVDTAVLCEPCEGTGSQSKSEPVGCPTCHGQGQVMEVQNSILGRVQVARPCHRCGGTGEVIEDPCENCQGDGRVRARRDIAVNIPAGISDGMRIRMAGEGEVGPGGGPAGDLYIEVQAEEHPMFIREGDNLHVTISVPAVDAALGTKTSLELLDGSSESVEIPAGTQPDEQIRLSGQGMPHLRREGHGNLIVHVDVTVPTNLSHKQRELLEQLREHSKEDVAVNTKGGQHSGLFSRLRKHFSRA</sequence>
<dbReference type="GO" id="GO:0006260">
    <property type="term" value="P:DNA replication"/>
    <property type="evidence" value="ECO:0007669"/>
    <property type="project" value="UniProtKB-KW"/>
</dbReference>
<gene>
    <name evidence="11" type="primary">dnaJ</name>
    <name evidence="15" type="ORF">DI609_12380</name>
</gene>
<evidence type="ECO:0000256" key="2">
    <source>
        <dbReference type="ARBA" id="ARBA00022705"/>
    </source>
</evidence>
<dbReference type="SMART" id="SM00271">
    <property type="entry name" value="DnaJ"/>
    <property type="match status" value="1"/>
</dbReference>
<feature type="repeat" description="CXXCXGXG motif" evidence="11">
    <location>
        <begin position="144"/>
        <end position="151"/>
    </location>
</feature>
<accession>A0A2W5CS41</accession>
<dbReference type="SUPFAM" id="SSF57938">
    <property type="entry name" value="DnaJ/Hsp40 cysteine-rich domain"/>
    <property type="match status" value="1"/>
</dbReference>
<feature type="domain" description="CR-type" evidence="14">
    <location>
        <begin position="131"/>
        <end position="213"/>
    </location>
</feature>
<evidence type="ECO:0000256" key="7">
    <source>
        <dbReference type="ARBA" id="ARBA00023016"/>
    </source>
</evidence>
<dbReference type="NCBIfam" id="NF008035">
    <property type="entry name" value="PRK10767.1"/>
    <property type="match status" value="1"/>
</dbReference>
<keyword evidence="2 11" id="KW-0235">DNA replication</keyword>
<dbReference type="Gene3D" id="1.10.287.110">
    <property type="entry name" value="DnaJ domain"/>
    <property type="match status" value="1"/>
</dbReference>
<comment type="caution">
    <text evidence="15">The sequence shown here is derived from an EMBL/GenBank/DDBJ whole genome shotgun (WGS) entry which is preliminary data.</text>
</comment>
<evidence type="ECO:0000256" key="6">
    <source>
        <dbReference type="ARBA" id="ARBA00022833"/>
    </source>
</evidence>
<evidence type="ECO:0000256" key="3">
    <source>
        <dbReference type="ARBA" id="ARBA00022723"/>
    </source>
</evidence>
<dbReference type="NCBIfam" id="TIGR02349">
    <property type="entry name" value="DnaJ_bact"/>
    <property type="match status" value="1"/>
</dbReference>
<keyword evidence="6 11" id="KW-0862">Zinc</keyword>
<dbReference type="SUPFAM" id="SSF49493">
    <property type="entry name" value="HSP40/DnaJ peptide-binding domain"/>
    <property type="match status" value="2"/>
</dbReference>
<dbReference type="FunFam" id="2.60.260.20:FF:000005">
    <property type="entry name" value="Chaperone protein dnaJ 1, mitochondrial"/>
    <property type="match status" value="1"/>
</dbReference>
<dbReference type="InterPro" id="IPR002939">
    <property type="entry name" value="DnaJ_C"/>
</dbReference>
<dbReference type="Pfam" id="PF01556">
    <property type="entry name" value="DnaJ_C"/>
    <property type="match status" value="1"/>
</dbReference>
<comment type="similarity">
    <text evidence="9 11">Belongs to the DnaJ family.</text>
</comment>
<feature type="binding site" evidence="11">
    <location>
        <position position="144"/>
    </location>
    <ligand>
        <name>Zn(2+)</name>
        <dbReference type="ChEBI" id="CHEBI:29105"/>
        <label>1</label>
    </ligand>
</feature>
<dbReference type="InterPro" id="IPR012724">
    <property type="entry name" value="DnaJ"/>
</dbReference>
<evidence type="ECO:0000256" key="1">
    <source>
        <dbReference type="ARBA" id="ARBA00022490"/>
    </source>
</evidence>
<comment type="function">
    <text evidence="11">Participates actively in the response to hyperosmotic and heat shock by preventing the aggregation of stress-denatured proteins and by disaggregating proteins, also in an autonomous, DnaK-independent fashion. Unfolded proteins bind initially to DnaJ; upon interaction with the DnaJ-bound protein, DnaK hydrolyzes its bound ATP, resulting in the formation of a stable complex. GrpE releases ADP from DnaK; ATP binding to DnaK triggers the release of the substrate protein, thus completing the reaction cycle. Several rounds of ATP-dependent interactions between DnaJ, DnaK and GrpE are required for fully efficient folding. Also involved, together with DnaK and GrpE, in the DNA replication of plasmids through activation of initiation proteins.</text>
</comment>
<dbReference type="InterPro" id="IPR036869">
    <property type="entry name" value="J_dom_sf"/>
</dbReference>
<dbReference type="Proteomes" id="UP000249451">
    <property type="component" value="Unassembled WGS sequence"/>
</dbReference>
<evidence type="ECO:0000259" key="14">
    <source>
        <dbReference type="PROSITE" id="PS51188"/>
    </source>
</evidence>
<evidence type="ECO:0000313" key="15">
    <source>
        <dbReference type="EMBL" id="PZO97761.1"/>
    </source>
</evidence>
<evidence type="ECO:0000259" key="13">
    <source>
        <dbReference type="PROSITE" id="PS50076"/>
    </source>
</evidence>
<feature type="repeat" description="CXXCXGXG motif" evidence="11">
    <location>
        <begin position="187"/>
        <end position="194"/>
    </location>
</feature>
<evidence type="ECO:0000256" key="4">
    <source>
        <dbReference type="ARBA" id="ARBA00022737"/>
    </source>
</evidence>
<dbReference type="GO" id="GO:0051082">
    <property type="term" value="F:unfolded protein binding"/>
    <property type="evidence" value="ECO:0007669"/>
    <property type="project" value="UniProtKB-UniRule"/>
</dbReference>
<keyword evidence="8 11" id="KW-0143">Chaperone</keyword>
<dbReference type="CDD" id="cd06257">
    <property type="entry name" value="DnaJ"/>
    <property type="match status" value="1"/>
</dbReference>
<dbReference type="GO" id="GO:0005737">
    <property type="term" value="C:cytoplasm"/>
    <property type="evidence" value="ECO:0007669"/>
    <property type="project" value="UniProtKB-SubCell"/>
</dbReference>